<sequence>MPMGLTVWGFIWYNGPGLNSNRLWETGTEGCEGSAHRAQVKAEEKVKAKDNDIDSKETETKGIDAGSHSPEKETDTARLLKTNDTYGSSDQTITIGDDPGSARSAEKDDARKKLCRATMQGCWKDAKSILEGEREPLNSEKNTVLHLAVGIGDHGFIKELVQFVVKKEASQNSSESALTIKNSNGSTALHVAAIVGNRDAAELLVGKNNNLLVIEDNEHRRPLFKAYSNMQFDTFIYLWEAAKDDKKSKDAISDDPVQMGVKLLVNANSAKKYGKASEIVEKFPEFATENDEALVAITRTFPNGLDYLETLIYPLLAMPLLWVYLLLRVLILMVYLPFYFVYFHWWNIAARLGVPPVKGIVNKKKEWDEAKKLLELVCNKIENANSQKSIYENPILEAARRNAYQVFDEILHRSPEAIHSTDENGYDFIQLAVIHRSEKIYNLIYKIGERKSHYGTFKDSSENNILHLVSRLAPSHELNYRTGAALQLQRELQWHEELKKLVFPAYINQENIFKETPAMVFTREHKDLVKEGEKWMKTTAESCSITAGLITTIVFAAAITVPGGNRQETGIPVFKDDIAFIIFAASDAISLFASSKALLVFLSILTARFAEQDFLISLPRRLNIGFCALLLSTTAMIVSFSAILYIKTMDDWSNMWISFHPNRMFVALQFSLIVDLYQSTYVGIFGQKTNWRISRFDPRNIQGYYK</sequence>
<keyword evidence="3" id="KW-1133">Transmembrane helix</keyword>
<dbReference type="PROSITE" id="PS50297">
    <property type="entry name" value="ANK_REP_REGION"/>
    <property type="match status" value="1"/>
</dbReference>
<feature type="domain" description="PGG" evidence="4">
    <location>
        <begin position="533"/>
        <end position="646"/>
    </location>
</feature>
<evidence type="ECO:0000313" key="6">
    <source>
        <dbReference type="Proteomes" id="UP001172457"/>
    </source>
</evidence>
<dbReference type="InterPro" id="IPR026961">
    <property type="entry name" value="PGG_dom"/>
</dbReference>
<keyword evidence="3" id="KW-0472">Membrane</keyword>
<feature type="repeat" description="ANK" evidence="1">
    <location>
        <begin position="184"/>
        <end position="216"/>
    </location>
</feature>
<dbReference type="SUPFAM" id="SSF48403">
    <property type="entry name" value="Ankyrin repeat"/>
    <property type="match status" value="1"/>
</dbReference>
<feature type="compositionally biased region" description="Polar residues" evidence="2">
    <location>
        <begin position="82"/>
        <end position="94"/>
    </location>
</feature>
<dbReference type="Pfam" id="PF12796">
    <property type="entry name" value="Ank_2"/>
    <property type="match status" value="1"/>
</dbReference>
<organism evidence="5 6">
    <name type="scientific">Centaurea solstitialis</name>
    <name type="common">yellow star-thistle</name>
    <dbReference type="NCBI Taxonomy" id="347529"/>
    <lineage>
        <taxon>Eukaryota</taxon>
        <taxon>Viridiplantae</taxon>
        <taxon>Streptophyta</taxon>
        <taxon>Embryophyta</taxon>
        <taxon>Tracheophyta</taxon>
        <taxon>Spermatophyta</taxon>
        <taxon>Magnoliopsida</taxon>
        <taxon>eudicotyledons</taxon>
        <taxon>Gunneridae</taxon>
        <taxon>Pentapetalae</taxon>
        <taxon>asterids</taxon>
        <taxon>campanulids</taxon>
        <taxon>Asterales</taxon>
        <taxon>Asteraceae</taxon>
        <taxon>Carduoideae</taxon>
        <taxon>Cardueae</taxon>
        <taxon>Centaureinae</taxon>
        <taxon>Centaurea</taxon>
    </lineage>
</organism>
<evidence type="ECO:0000256" key="3">
    <source>
        <dbReference type="SAM" id="Phobius"/>
    </source>
</evidence>
<evidence type="ECO:0000256" key="2">
    <source>
        <dbReference type="SAM" id="MobiDB-lite"/>
    </source>
</evidence>
<protein>
    <recommendedName>
        <fullName evidence="4">PGG domain-containing protein</fullName>
    </recommendedName>
</protein>
<dbReference type="SMART" id="SM00248">
    <property type="entry name" value="ANK"/>
    <property type="match status" value="3"/>
</dbReference>
<feature type="region of interest" description="Disordered" evidence="2">
    <location>
        <begin position="34"/>
        <end position="106"/>
    </location>
</feature>
<dbReference type="Pfam" id="PF13962">
    <property type="entry name" value="PGG"/>
    <property type="match status" value="1"/>
</dbReference>
<feature type="transmembrane region" description="Helical" evidence="3">
    <location>
        <begin position="622"/>
        <end position="646"/>
    </location>
</feature>
<keyword evidence="6" id="KW-1185">Reference proteome</keyword>
<comment type="caution">
    <text evidence="5">The sequence shown here is derived from an EMBL/GenBank/DDBJ whole genome shotgun (WGS) entry which is preliminary data.</text>
</comment>
<dbReference type="PROSITE" id="PS50088">
    <property type="entry name" value="ANK_REPEAT"/>
    <property type="match status" value="1"/>
</dbReference>
<feature type="compositionally biased region" description="Basic and acidic residues" evidence="2">
    <location>
        <begin position="69"/>
        <end position="78"/>
    </location>
</feature>
<feature type="transmembrane region" description="Helical" evidence="3">
    <location>
        <begin position="666"/>
        <end position="686"/>
    </location>
</feature>
<dbReference type="AlphaFoldDB" id="A0AA38TI45"/>
<accession>A0AA38TI45</accession>
<reference evidence="5" key="1">
    <citation type="submission" date="2023-03" db="EMBL/GenBank/DDBJ databases">
        <title>Chromosome-scale reference genome and RAD-based genetic map of yellow starthistle (Centaurea solstitialis) reveal putative structural variation and QTLs associated with invader traits.</title>
        <authorList>
            <person name="Reatini B."/>
            <person name="Cang F.A."/>
            <person name="Jiang Q."/>
            <person name="Mckibben M.T.W."/>
            <person name="Barker M.S."/>
            <person name="Rieseberg L.H."/>
            <person name="Dlugosch K.M."/>
        </authorList>
    </citation>
    <scope>NUCLEOTIDE SEQUENCE</scope>
    <source>
        <strain evidence="5">CAN-66</strain>
        <tissue evidence="5">Leaf</tissue>
    </source>
</reference>
<feature type="transmembrane region" description="Helical" evidence="3">
    <location>
        <begin position="581"/>
        <end position="610"/>
    </location>
</feature>
<evidence type="ECO:0000313" key="5">
    <source>
        <dbReference type="EMBL" id="KAJ9550973.1"/>
    </source>
</evidence>
<proteinExistence type="predicted"/>
<keyword evidence="3" id="KW-0812">Transmembrane</keyword>
<dbReference type="PANTHER" id="PTHR24177">
    <property type="entry name" value="CASKIN"/>
    <property type="match status" value="1"/>
</dbReference>
<keyword evidence="1" id="KW-0040">ANK repeat</keyword>
<dbReference type="EMBL" id="JARYMX010000004">
    <property type="protein sequence ID" value="KAJ9550973.1"/>
    <property type="molecule type" value="Genomic_DNA"/>
</dbReference>
<dbReference type="PANTHER" id="PTHR24177:SF475">
    <property type="entry name" value="ANKYRIN REPEAT-CONTAINING DOMAIN, PGG DOMAIN PROTEIN-RELATED"/>
    <property type="match status" value="1"/>
</dbReference>
<dbReference type="Gene3D" id="1.25.40.20">
    <property type="entry name" value="Ankyrin repeat-containing domain"/>
    <property type="match status" value="2"/>
</dbReference>
<dbReference type="GO" id="GO:0016020">
    <property type="term" value="C:membrane"/>
    <property type="evidence" value="ECO:0007669"/>
    <property type="project" value="TreeGrafter"/>
</dbReference>
<dbReference type="InterPro" id="IPR036770">
    <property type="entry name" value="Ankyrin_rpt-contain_sf"/>
</dbReference>
<feature type="transmembrane region" description="Helical" evidence="3">
    <location>
        <begin position="321"/>
        <end position="342"/>
    </location>
</feature>
<evidence type="ECO:0000259" key="4">
    <source>
        <dbReference type="Pfam" id="PF13962"/>
    </source>
</evidence>
<dbReference type="InterPro" id="IPR002110">
    <property type="entry name" value="Ankyrin_rpt"/>
</dbReference>
<evidence type="ECO:0000256" key="1">
    <source>
        <dbReference type="PROSITE-ProRule" id="PRU00023"/>
    </source>
</evidence>
<feature type="compositionally biased region" description="Basic and acidic residues" evidence="2">
    <location>
        <begin position="40"/>
        <end position="62"/>
    </location>
</feature>
<feature type="transmembrane region" description="Helical" evidence="3">
    <location>
        <begin position="543"/>
        <end position="561"/>
    </location>
</feature>
<name>A0AA38TI45_9ASTR</name>
<dbReference type="Proteomes" id="UP001172457">
    <property type="component" value="Chromosome 4"/>
</dbReference>
<gene>
    <name evidence="5" type="ORF">OSB04_015018</name>
</gene>